<evidence type="ECO:0000313" key="1">
    <source>
        <dbReference type="EMBL" id="SNQ61294.1"/>
    </source>
</evidence>
<dbReference type="Gene3D" id="2.120.10.30">
    <property type="entry name" value="TolB, C-terminal domain"/>
    <property type="match status" value="1"/>
</dbReference>
<gene>
    <name evidence="1" type="ORF">MNV_30027</name>
</gene>
<dbReference type="SUPFAM" id="SSF63829">
    <property type="entry name" value="Calcium-dependent phosphotriesterase"/>
    <property type="match status" value="1"/>
</dbReference>
<dbReference type="EMBL" id="FZMP01000174">
    <property type="protein sequence ID" value="SNQ61294.1"/>
    <property type="molecule type" value="Genomic_DNA"/>
</dbReference>
<dbReference type="InterPro" id="IPR011042">
    <property type="entry name" value="6-blade_b-propeller_TolB-like"/>
</dbReference>
<keyword evidence="2" id="KW-1185">Reference proteome</keyword>
<reference evidence="2" key="1">
    <citation type="submission" date="2017-06" db="EMBL/GenBank/DDBJ databases">
        <authorList>
            <person name="Cremers G."/>
        </authorList>
    </citation>
    <scope>NUCLEOTIDE SEQUENCE [LARGE SCALE GENOMIC DNA]</scope>
</reference>
<accession>A0A284VPT6</accession>
<proteinExistence type="predicted"/>
<protein>
    <submittedName>
        <fullName evidence="1">Uncharacterized protein</fullName>
    </submittedName>
</protein>
<dbReference type="RefSeq" id="WP_096206001.1">
    <property type="nucleotide sequence ID" value="NZ_FZMP01000174.1"/>
</dbReference>
<sequence length="150" mass="15901">MATFGQSFDGRGISGLAFAGSDLYLAEKAAVTRITGGGNAVPTFIDALAPTAIVSDGVNWIFVADTPIANTNILRYGLSPNTRDIYANIGVLPDGTTKPFQFVSGLAVDSMANLYIGDEYCQNLRGKDRPAGAIRSRDTGIVKTRLLQQI</sequence>
<name>A0A284VPT6_9EURY</name>
<evidence type="ECO:0000313" key="2">
    <source>
        <dbReference type="Proteomes" id="UP000218615"/>
    </source>
</evidence>
<dbReference type="Proteomes" id="UP000218615">
    <property type="component" value="Unassembled WGS sequence"/>
</dbReference>
<dbReference type="AlphaFoldDB" id="A0A284VPT6"/>
<organism evidence="1 2">
    <name type="scientific">Candidatus Methanoperedens nitratireducens</name>
    <dbReference type="NCBI Taxonomy" id="1392998"/>
    <lineage>
        <taxon>Archaea</taxon>
        <taxon>Methanobacteriati</taxon>
        <taxon>Methanobacteriota</taxon>
        <taxon>Stenosarchaea group</taxon>
        <taxon>Methanomicrobia</taxon>
        <taxon>Methanosarcinales</taxon>
        <taxon>ANME-2 cluster</taxon>
        <taxon>Candidatus Methanoperedentaceae</taxon>
        <taxon>Candidatus Methanoperedens</taxon>
    </lineage>
</organism>